<reference evidence="4 5" key="1">
    <citation type="journal article" date="2014" name="Nat. Commun.">
        <title>Physiological and genomic features of highly alkaliphilic hydrogen-utilizing Betaproteobacteria from a continental serpentinizing site.</title>
        <authorList>
            <person name="Suzuki S."/>
            <person name="Kuenen J.G."/>
            <person name="Schipper K."/>
            <person name="van der Velde S."/>
            <person name="Ishii S."/>
            <person name="Wu A."/>
            <person name="Sorokin D.Y."/>
            <person name="Tenney A."/>
            <person name="Meng X.Y."/>
            <person name="Morrill P.L."/>
            <person name="Kamagata Y."/>
            <person name="Muyzer G."/>
            <person name="Nealson K.H."/>
        </authorList>
    </citation>
    <scope>NUCLEOTIDE SEQUENCE [LARGE SCALE GENOMIC DNA]</scope>
    <source>
        <strain evidence="4 5">A1</strain>
    </source>
</reference>
<dbReference type="InterPro" id="IPR012906">
    <property type="entry name" value="PaaX-like_N"/>
</dbReference>
<dbReference type="RefSeq" id="WP_197538509.1">
    <property type="nucleotide sequence ID" value="NZ_AP014568.1"/>
</dbReference>
<name>A0A060NKY9_9BURK</name>
<dbReference type="PIRSF" id="PIRSF020623">
    <property type="entry name" value="PaaX"/>
    <property type="match status" value="1"/>
</dbReference>
<feature type="domain" description="Transcriptional repressor PaaX-like C-terminal" evidence="2">
    <location>
        <begin position="200"/>
        <end position="291"/>
    </location>
</feature>
<organism evidence="4 5">
    <name type="scientific">Serpentinimonas raichei</name>
    <dbReference type="NCBI Taxonomy" id="1458425"/>
    <lineage>
        <taxon>Bacteria</taxon>
        <taxon>Pseudomonadati</taxon>
        <taxon>Pseudomonadota</taxon>
        <taxon>Betaproteobacteria</taxon>
        <taxon>Burkholderiales</taxon>
        <taxon>Comamonadaceae</taxon>
        <taxon>Serpentinimonas</taxon>
    </lineage>
</organism>
<dbReference type="InterPro" id="IPR013225">
    <property type="entry name" value="PaaX_C"/>
</dbReference>
<dbReference type="EMBL" id="AP014568">
    <property type="protein sequence ID" value="BAO82020.1"/>
    <property type="molecule type" value="Genomic_DNA"/>
</dbReference>
<dbReference type="InterPro" id="IPR036388">
    <property type="entry name" value="WH-like_DNA-bd_sf"/>
</dbReference>
<dbReference type="SUPFAM" id="SSF46785">
    <property type="entry name" value="Winged helix' DNA-binding domain"/>
    <property type="match status" value="1"/>
</dbReference>
<dbReference type="PANTHER" id="PTHR30319:SF1">
    <property type="entry name" value="TRANSCRIPTIONAL REPRESSOR PAAX"/>
    <property type="match status" value="1"/>
</dbReference>
<dbReference type="InterPro" id="IPR036390">
    <property type="entry name" value="WH_DNA-bd_sf"/>
</dbReference>
<evidence type="ECO:0000313" key="4">
    <source>
        <dbReference type="EMBL" id="BAO82020.1"/>
    </source>
</evidence>
<dbReference type="Gene3D" id="1.10.10.10">
    <property type="entry name" value="Winged helix-like DNA-binding domain superfamily/Winged helix DNA-binding domain"/>
    <property type="match status" value="1"/>
</dbReference>
<proteinExistence type="predicted"/>
<protein>
    <submittedName>
        <fullName evidence="4">Phenylacetic acid-responsive transcriptional repressor</fullName>
    </submittedName>
</protein>
<dbReference type="Gene3D" id="1.20.58.1460">
    <property type="match status" value="1"/>
</dbReference>
<dbReference type="Pfam" id="PF20803">
    <property type="entry name" value="PaaX_M"/>
    <property type="match status" value="1"/>
</dbReference>
<evidence type="ECO:0000259" key="1">
    <source>
        <dbReference type="Pfam" id="PF07848"/>
    </source>
</evidence>
<dbReference type="GO" id="GO:0006351">
    <property type="term" value="P:DNA-templated transcription"/>
    <property type="evidence" value="ECO:0007669"/>
    <property type="project" value="InterPro"/>
</dbReference>
<dbReference type="Gene3D" id="3.30.70.2650">
    <property type="match status" value="1"/>
</dbReference>
<dbReference type="STRING" id="1458425.SRAA_2166"/>
<evidence type="ECO:0000259" key="2">
    <source>
        <dbReference type="Pfam" id="PF08223"/>
    </source>
</evidence>
<dbReference type="KEGG" id="cbaa:SRAA_2166"/>
<evidence type="ECO:0000313" key="5">
    <source>
        <dbReference type="Proteomes" id="UP000067461"/>
    </source>
</evidence>
<feature type="domain" description="Transcriptional repressor PaaX-like central Cas2-like" evidence="3">
    <location>
        <begin position="111"/>
        <end position="170"/>
    </location>
</feature>
<dbReference type="Pfam" id="PF08223">
    <property type="entry name" value="PaaX_C"/>
    <property type="match status" value="1"/>
</dbReference>
<dbReference type="InterPro" id="IPR048846">
    <property type="entry name" value="PaaX-like_central"/>
</dbReference>
<gene>
    <name evidence="4" type="ORF">SRAA_2166</name>
</gene>
<dbReference type="Proteomes" id="UP000067461">
    <property type="component" value="Chromosome"/>
</dbReference>
<accession>A0A060NKY9</accession>
<dbReference type="Pfam" id="PF07848">
    <property type="entry name" value="PaaX"/>
    <property type="match status" value="1"/>
</dbReference>
<dbReference type="HOGENOM" id="CLU_067515_0_0_4"/>
<sequence length="319" mass="35336">MLTPSATSACGQRLEAFRQLGRMRAGSLIITCFGDLLLPRGGRIWLGSLIALLQPLGLSERLVRTAVYRLVKDEWLATEASGRRSDYFLTQTGRQRFEEAAEQIYAPAAPDWDGHWRWVQVVGEMGSGPREAVRRALYWQGFGELGRGSFVHPGADWEQVRLALRSDGLGPWLPALLPLQATHARMQGSADDAALVQRAWPLAALAAGYLDFVQRYQPILAECQWAQSGGGTDATALQLRLLLLHDYRRLLLRDPQLPAALLPPDWPGQQARSLCQALYLHLLPASERHLDTHLQLADGTLPTASARLQQRFAAARAPL</sequence>
<keyword evidence="5" id="KW-1185">Reference proteome</keyword>
<feature type="domain" description="Transcriptional repressor PaaX-like N-terminal" evidence="1">
    <location>
        <begin position="24"/>
        <end position="93"/>
    </location>
</feature>
<dbReference type="PANTHER" id="PTHR30319">
    <property type="entry name" value="PHENYLACETIC ACID REGULATOR-RELATED TRANSCRIPTIONAL REPRESSOR"/>
    <property type="match status" value="1"/>
</dbReference>
<dbReference type="NCBIfam" id="TIGR02277">
    <property type="entry name" value="PaaX_trns_reg"/>
    <property type="match status" value="1"/>
</dbReference>
<evidence type="ECO:0000259" key="3">
    <source>
        <dbReference type="Pfam" id="PF20803"/>
    </source>
</evidence>
<dbReference type="InterPro" id="IPR011965">
    <property type="entry name" value="PaaX_trns_reg"/>
</dbReference>
<dbReference type="AlphaFoldDB" id="A0A060NKY9"/>